<proteinExistence type="predicted"/>
<keyword evidence="2" id="KW-1185">Reference proteome</keyword>
<dbReference type="EMBL" id="KV425781">
    <property type="protein sequence ID" value="KZT17915.1"/>
    <property type="molecule type" value="Genomic_DNA"/>
</dbReference>
<gene>
    <name evidence="1" type="ORF">NEOLEDRAFT_1184832</name>
</gene>
<reference evidence="1 2" key="1">
    <citation type="journal article" date="2016" name="Mol. Biol. Evol.">
        <title>Comparative Genomics of Early-Diverging Mushroom-Forming Fungi Provides Insights into the Origins of Lignocellulose Decay Capabilities.</title>
        <authorList>
            <person name="Nagy L.G."/>
            <person name="Riley R."/>
            <person name="Tritt A."/>
            <person name="Adam C."/>
            <person name="Daum C."/>
            <person name="Floudas D."/>
            <person name="Sun H."/>
            <person name="Yadav J.S."/>
            <person name="Pangilinan J."/>
            <person name="Larsson K.H."/>
            <person name="Matsuura K."/>
            <person name="Barry K."/>
            <person name="Labutti K."/>
            <person name="Kuo R."/>
            <person name="Ohm R.A."/>
            <person name="Bhattacharya S.S."/>
            <person name="Shirouzu T."/>
            <person name="Yoshinaga Y."/>
            <person name="Martin F.M."/>
            <person name="Grigoriev I.V."/>
            <person name="Hibbett D.S."/>
        </authorList>
    </citation>
    <scope>NUCLEOTIDE SEQUENCE [LARGE SCALE GENOMIC DNA]</scope>
    <source>
        <strain evidence="1 2">HHB14362 ss-1</strain>
    </source>
</reference>
<sequence length="50" mass="5718">MVSQVCQLVYFCHVTHFVAMGHLLNIVTYRCDSPNSSHTLLHTSSHCWGR</sequence>
<protein>
    <submittedName>
        <fullName evidence="1">Uncharacterized protein</fullName>
    </submittedName>
</protein>
<evidence type="ECO:0000313" key="2">
    <source>
        <dbReference type="Proteomes" id="UP000076761"/>
    </source>
</evidence>
<dbReference type="AlphaFoldDB" id="A0A165M560"/>
<evidence type="ECO:0000313" key="1">
    <source>
        <dbReference type="EMBL" id="KZT17915.1"/>
    </source>
</evidence>
<organism evidence="1 2">
    <name type="scientific">Neolentinus lepideus HHB14362 ss-1</name>
    <dbReference type="NCBI Taxonomy" id="1314782"/>
    <lineage>
        <taxon>Eukaryota</taxon>
        <taxon>Fungi</taxon>
        <taxon>Dikarya</taxon>
        <taxon>Basidiomycota</taxon>
        <taxon>Agaricomycotina</taxon>
        <taxon>Agaricomycetes</taxon>
        <taxon>Gloeophyllales</taxon>
        <taxon>Gloeophyllaceae</taxon>
        <taxon>Neolentinus</taxon>
    </lineage>
</organism>
<name>A0A165M560_9AGAM</name>
<accession>A0A165M560</accession>
<dbReference type="InParanoid" id="A0A165M560"/>
<dbReference type="Proteomes" id="UP000076761">
    <property type="component" value="Unassembled WGS sequence"/>
</dbReference>